<name>A0A6L2M140_TANCI</name>
<accession>A0A6L2M140</accession>
<evidence type="ECO:0000313" key="2">
    <source>
        <dbReference type="EMBL" id="GEU67751.1"/>
    </source>
</evidence>
<feature type="non-terminal residue" evidence="2">
    <location>
        <position position="1"/>
    </location>
</feature>
<organism evidence="2">
    <name type="scientific">Tanacetum cinerariifolium</name>
    <name type="common">Dalmatian daisy</name>
    <name type="synonym">Chrysanthemum cinerariifolium</name>
    <dbReference type="NCBI Taxonomy" id="118510"/>
    <lineage>
        <taxon>Eukaryota</taxon>
        <taxon>Viridiplantae</taxon>
        <taxon>Streptophyta</taxon>
        <taxon>Embryophyta</taxon>
        <taxon>Tracheophyta</taxon>
        <taxon>Spermatophyta</taxon>
        <taxon>Magnoliopsida</taxon>
        <taxon>eudicotyledons</taxon>
        <taxon>Gunneridae</taxon>
        <taxon>Pentapetalae</taxon>
        <taxon>asterids</taxon>
        <taxon>campanulids</taxon>
        <taxon>Asterales</taxon>
        <taxon>Asteraceae</taxon>
        <taxon>Asteroideae</taxon>
        <taxon>Anthemideae</taxon>
        <taxon>Anthemidinae</taxon>
        <taxon>Tanacetum</taxon>
    </lineage>
</organism>
<dbReference type="Pfam" id="PF14223">
    <property type="entry name" value="Retrotran_gag_2"/>
    <property type="match status" value="1"/>
</dbReference>
<evidence type="ECO:0000256" key="1">
    <source>
        <dbReference type="SAM" id="Coils"/>
    </source>
</evidence>
<comment type="caution">
    <text evidence="2">The sequence shown here is derived from an EMBL/GenBank/DDBJ whole genome shotgun (WGS) entry which is preliminary data.</text>
</comment>
<dbReference type="AlphaFoldDB" id="A0A6L2M140"/>
<keyword evidence="1" id="KW-0175">Coiled coil</keyword>
<gene>
    <name evidence="2" type="ORF">Tci_039729</name>
</gene>
<sequence>EMDQDSAHMVAASKVPMLKPVMPITTAEEKTQRRLEVKAKSTLMMGIPNEHQLKFHSIKDALKVGEPVRAIRLNFPTADVYIAKKLAAIEDFALLHEDKIYSESKMRYLQHEHYTLCEVIEFGDTYKASPNKTTKDNGLAGEVSSSTKKKGRIMAITAEDMQKRKNDVKERTTVLLALPDEHQLRFSKYDSAKDLWKAILKTFGGNKATKKTKKNQLKQQYGNFKAEGSETIKQTFNRLQDIVSHLEFMDVPIEQDDINQSLSYDTVCAFIATQPNGSQIKYEDISQIDDDDIEKMDIKWNLALLSMKADSYMAEEDEASKNHALVADKEEVPTEYALMAKSSSSLDNEVYDDSFCSKSCRKNTKNLNTKISKLNEELSDCEIDFYNYKTGLSQVKARPKIPTASLKVPTVKPAVVADKGNKRKAVKASARWI</sequence>
<dbReference type="EMBL" id="BKCJ010005622">
    <property type="protein sequence ID" value="GEU67751.1"/>
    <property type="molecule type" value="Genomic_DNA"/>
</dbReference>
<protein>
    <submittedName>
        <fullName evidence="2">Uncharacterized protein</fullName>
    </submittedName>
</protein>
<proteinExistence type="predicted"/>
<feature type="coiled-coil region" evidence="1">
    <location>
        <begin position="357"/>
        <end position="384"/>
    </location>
</feature>
<reference evidence="2" key="1">
    <citation type="journal article" date="2019" name="Sci. Rep.">
        <title>Draft genome of Tanacetum cinerariifolium, the natural source of mosquito coil.</title>
        <authorList>
            <person name="Yamashiro T."/>
            <person name="Shiraishi A."/>
            <person name="Satake H."/>
            <person name="Nakayama K."/>
        </authorList>
    </citation>
    <scope>NUCLEOTIDE SEQUENCE</scope>
</reference>